<protein>
    <submittedName>
        <fullName evidence="1">Uncharacterized protein</fullName>
    </submittedName>
</protein>
<proteinExistence type="predicted"/>
<name>A0A0G4K139_9GAMM</name>
<gene>
    <name evidence="1" type="ORF">BN1221_04126c</name>
</gene>
<dbReference type="EMBL" id="CGIG01000001">
    <property type="protein sequence ID" value="CPR20085.1"/>
    <property type="molecule type" value="Genomic_DNA"/>
</dbReference>
<dbReference type="AlphaFoldDB" id="A0A0G4K139"/>
<accession>A0A0G4K139</accession>
<reference evidence="2" key="1">
    <citation type="submission" date="2015-01" db="EMBL/GenBank/DDBJ databases">
        <authorList>
            <person name="Paterson Steve"/>
        </authorList>
    </citation>
    <scope>NUCLEOTIDE SEQUENCE [LARGE SCALE GENOMIC DNA]</scope>
    <source>
        <strain evidence="2">OBR1</strain>
    </source>
</reference>
<sequence length="43" mass="5116">MLFAVASSNKEICVNYRPSLLFKLRFAISNDRDTARNLEYYRE</sequence>
<evidence type="ECO:0000313" key="1">
    <source>
        <dbReference type="EMBL" id="CPR20085.1"/>
    </source>
</evidence>
<dbReference type="STRING" id="1109412.BN1221_04126c"/>
<organism evidence="1 2">
    <name type="scientific">Brenneria goodwinii</name>
    <dbReference type="NCBI Taxonomy" id="1109412"/>
    <lineage>
        <taxon>Bacteria</taxon>
        <taxon>Pseudomonadati</taxon>
        <taxon>Pseudomonadota</taxon>
        <taxon>Gammaproteobacteria</taxon>
        <taxon>Enterobacterales</taxon>
        <taxon>Pectobacteriaceae</taxon>
        <taxon>Brenneria</taxon>
    </lineage>
</organism>
<evidence type="ECO:0000313" key="2">
    <source>
        <dbReference type="Proteomes" id="UP000044377"/>
    </source>
</evidence>
<dbReference type="Proteomes" id="UP000044377">
    <property type="component" value="Unassembled WGS sequence"/>
</dbReference>
<keyword evidence="2" id="KW-1185">Reference proteome</keyword>